<feature type="compositionally biased region" description="Basic and acidic residues" evidence="8">
    <location>
        <begin position="302"/>
        <end position="312"/>
    </location>
</feature>
<keyword evidence="2 5" id="KW-0853">WD repeat</keyword>
<feature type="compositionally biased region" description="Polar residues" evidence="8">
    <location>
        <begin position="858"/>
        <end position="869"/>
    </location>
</feature>
<dbReference type="GO" id="GO:0003682">
    <property type="term" value="F:chromatin binding"/>
    <property type="evidence" value="ECO:0007669"/>
    <property type="project" value="TreeGrafter"/>
</dbReference>
<dbReference type="GO" id="GO:0003677">
    <property type="term" value="F:DNA binding"/>
    <property type="evidence" value="ECO:0007669"/>
    <property type="project" value="UniProtKB-UniRule"/>
</dbReference>
<dbReference type="PANTHER" id="PTHR19932">
    <property type="entry name" value="WD REPEAT AND HMG-BOX DNA BINDING PROTEIN"/>
    <property type="match status" value="1"/>
</dbReference>
<dbReference type="SMART" id="SM00398">
    <property type="entry name" value="HMG"/>
    <property type="match status" value="1"/>
</dbReference>
<feature type="region of interest" description="Disordered" evidence="8">
    <location>
        <begin position="824"/>
        <end position="886"/>
    </location>
</feature>
<dbReference type="Gene3D" id="2.130.10.10">
    <property type="entry name" value="YVTN repeat-like/Quinoprotein amine dehydrogenase"/>
    <property type="match status" value="2"/>
</dbReference>
<dbReference type="AlphaFoldDB" id="A0A8S3TNU0"/>
<protein>
    <submittedName>
        <fullName evidence="10">WDHD1</fullName>
    </submittedName>
</protein>
<evidence type="ECO:0000256" key="8">
    <source>
        <dbReference type="SAM" id="MobiDB-lite"/>
    </source>
</evidence>
<feature type="DNA-binding region" description="HMG box" evidence="6">
    <location>
        <begin position="938"/>
        <end position="1005"/>
    </location>
</feature>
<dbReference type="InterPro" id="IPR022100">
    <property type="entry name" value="WDHD1/CFT4_beta-prop_2nd"/>
</dbReference>
<evidence type="ECO:0000256" key="7">
    <source>
        <dbReference type="SAM" id="Coils"/>
    </source>
</evidence>
<feature type="domain" description="HMG box" evidence="9">
    <location>
        <begin position="938"/>
        <end position="1005"/>
    </location>
</feature>
<feature type="compositionally biased region" description="Low complexity" evidence="8">
    <location>
        <begin position="870"/>
        <end position="885"/>
    </location>
</feature>
<dbReference type="Gene3D" id="1.10.30.10">
    <property type="entry name" value="High mobility group box domain"/>
    <property type="match status" value="1"/>
</dbReference>
<dbReference type="InterPro" id="IPR036910">
    <property type="entry name" value="HMG_box_dom_sf"/>
</dbReference>
<accession>A0A8S3TNU0</accession>
<organism evidence="10 11">
    <name type="scientific">Mytilus edulis</name>
    <name type="common">Blue mussel</name>
    <dbReference type="NCBI Taxonomy" id="6550"/>
    <lineage>
        <taxon>Eukaryota</taxon>
        <taxon>Metazoa</taxon>
        <taxon>Spiralia</taxon>
        <taxon>Lophotrochozoa</taxon>
        <taxon>Mollusca</taxon>
        <taxon>Bivalvia</taxon>
        <taxon>Autobranchia</taxon>
        <taxon>Pteriomorphia</taxon>
        <taxon>Mytilida</taxon>
        <taxon>Mytiloidea</taxon>
        <taxon>Mytilidae</taxon>
        <taxon>Mytilinae</taxon>
        <taxon>Mytilus</taxon>
    </lineage>
</organism>
<keyword evidence="6" id="KW-0238">DNA-binding</keyword>
<dbReference type="InterPro" id="IPR055339">
    <property type="entry name" value="HMG-box_WDHD1"/>
</dbReference>
<dbReference type="InterPro" id="IPR036322">
    <property type="entry name" value="WD40_repeat_dom_sf"/>
</dbReference>
<evidence type="ECO:0000313" key="10">
    <source>
        <dbReference type="EMBL" id="CAG2235363.1"/>
    </source>
</evidence>
<feature type="region of interest" description="Disordered" evidence="8">
    <location>
        <begin position="908"/>
        <end position="938"/>
    </location>
</feature>
<dbReference type="CDD" id="cd21993">
    <property type="entry name" value="HMG-box_WDHD1"/>
    <property type="match status" value="1"/>
</dbReference>
<dbReference type="InterPro" id="IPR048591">
    <property type="entry name" value="WDHD1/CFT4_hel"/>
</dbReference>
<sequence>MRYAHSDGHTDVCFEESGKYMLTCGQDGDVRVWEGIDDDDAVSHKVGDKAFAIVFKNNRIITASDCNTVQAYTFPEGAPDGILTRFTAPANHLVVNKSGKKLVAGASDFVIKIVDTDTSNSKTYSGHEAPILSVALDPKEEFLASSSCDGTVKIWKIDDPKVVKSFNIISKCSDVSLSKTLCRLCWEKQKGEFLYIPVEKEIQIIERNTWNKVGSITDDNFSGIYSVLSMSPDGQYLAAGCYDGNILVFHISSKTCVDRFKHDNGFTITALAWNPNGKPEIAFCDMEGQLGMLEDLTLDSTGKTKPETRAKETMGIFEDEDDDFLIQATNEKLADDNDQPMDEDNDSDVDTPISKARPLPDLDDEDSRKAGSDDDDASSAISEPLTLPKPIVHVEGFKPTPMQGSFQSGSTPVHLSSRYMIWNFIGVIKQYNTDEENSIDIEFHDTAIHHAMHVTNTSNYTIADMSSEAVVLASESDVDNPSKLTCLHFGSWDSCKEWSIQMPDNEDIQAVTIGEDWIAVATYSRNVRLFTIAGVQKEMFSIPGPVVCLAAHTNQLMVVYHKGLAIPGDQSLGTILMTVEGKRRNILNGEPLPLSPKSTLAWMGFSAEGTPFLMDSSGIVRMFNRNFGPNWIQVANTKSHTKGKSDHYWIVGVNENPQQLRCIPCKGSRYPPTLPRPAISVLPFQLPLCEMHTEKSQYEETFFRTHLFANHFDHWTSQGFEFDGGLKHEALKPSQEALMKLFALSARSEREFRALEVCEMMPDEHTLQLAIKYASRLKHIQLAERISELAMRKSEETAQEEEVEEEQEDFRTELYNQHNHVETEWSHTNGNTQEEEPSISGPKLNIKEREEKPARPSFLSQGRSNPFKVSSSQQKSTGGSSRGTQVFDAMSKKKPVAPQVIIKNSKPVLKKNSSSQQKLLSAKKSEKEEISKTPTVPSTKTASAFDLWYEDKTELLDEFPDLSEEDLTQVAAERFRELSKDQRQEWLQKAKQLKSENTENTDNKKRKRDEDSDSASKKKKEISKPLSSNSNTKLAGFAFRSKKFCFCLIKPDTREYKSFPVYFQTACYLLRTINTVKASGSKFIDEIQRQLVFSVKISEQFTRYEQVTLCKGYWWQKIFQYNKLESSFQDQKRSAGFVLTFLIARKTNIERVGNSISDVLTPPIEMSEEISSAHVSVGQAIQVSSRSIVAHNRYVDSFDTTESFWILFTLEQPPHQFQSICLDKGFSKELVARFDRLIFSHSDFSSLVWPDKVYQC</sequence>
<comment type="subcellular location">
    <subcellularLocation>
        <location evidence="1">Nucleus</location>
    </subcellularLocation>
</comment>
<evidence type="ECO:0000313" key="11">
    <source>
        <dbReference type="Proteomes" id="UP000683360"/>
    </source>
</evidence>
<dbReference type="InterPro" id="IPR001680">
    <property type="entry name" value="WD40_rpt"/>
</dbReference>
<evidence type="ECO:0000256" key="4">
    <source>
        <dbReference type="ARBA" id="ARBA00023242"/>
    </source>
</evidence>
<name>A0A8S3TNU0_MYTED</name>
<dbReference type="PANTHER" id="PTHR19932:SF10">
    <property type="entry name" value="WD REPEAT AND HMG-BOX DNA-BINDING PROTEIN 1"/>
    <property type="match status" value="1"/>
</dbReference>
<evidence type="ECO:0000256" key="6">
    <source>
        <dbReference type="PROSITE-ProRule" id="PRU00267"/>
    </source>
</evidence>
<dbReference type="OrthoDB" id="427368at2759"/>
<dbReference type="Pfam" id="PF20946">
    <property type="entry name" value="Ctf4_C"/>
    <property type="match status" value="1"/>
</dbReference>
<dbReference type="PROSITE" id="PS50118">
    <property type="entry name" value="HMG_BOX_2"/>
    <property type="match status" value="1"/>
</dbReference>
<proteinExistence type="predicted"/>
<feature type="compositionally biased region" description="Basic and acidic residues" evidence="8">
    <location>
        <begin position="986"/>
        <end position="1016"/>
    </location>
</feature>
<dbReference type="GO" id="GO:0006281">
    <property type="term" value="P:DNA repair"/>
    <property type="evidence" value="ECO:0007669"/>
    <property type="project" value="TreeGrafter"/>
</dbReference>
<evidence type="ECO:0000256" key="3">
    <source>
        <dbReference type="ARBA" id="ARBA00022737"/>
    </source>
</evidence>
<dbReference type="EMBL" id="CAJPWZ010002318">
    <property type="protein sequence ID" value="CAG2235363.1"/>
    <property type="molecule type" value="Genomic_DNA"/>
</dbReference>
<feature type="repeat" description="WD" evidence="5">
    <location>
        <begin position="124"/>
        <end position="165"/>
    </location>
</feature>
<keyword evidence="3" id="KW-0677">Repeat</keyword>
<feature type="compositionally biased region" description="Acidic residues" evidence="8">
    <location>
        <begin position="336"/>
        <end position="349"/>
    </location>
</feature>
<dbReference type="PROSITE" id="PS50082">
    <property type="entry name" value="WD_REPEATS_2"/>
    <property type="match status" value="2"/>
</dbReference>
<comment type="caution">
    <text evidence="10">The sequence shown here is derived from an EMBL/GenBank/DDBJ whole genome shotgun (WGS) entry which is preliminary data.</text>
</comment>
<dbReference type="SMART" id="SM00320">
    <property type="entry name" value="WD40"/>
    <property type="match status" value="5"/>
</dbReference>
<dbReference type="GO" id="GO:0000278">
    <property type="term" value="P:mitotic cell cycle"/>
    <property type="evidence" value="ECO:0007669"/>
    <property type="project" value="TreeGrafter"/>
</dbReference>
<dbReference type="InterPro" id="IPR009071">
    <property type="entry name" value="HMG_box_dom"/>
</dbReference>
<reference evidence="10" key="1">
    <citation type="submission" date="2021-03" db="EMBL/GenBank/DDBJ databases">
        <authorList>
            <person name="Bekaert M."/>
        </authorList>
    </citation>
    <scope>NUCLEOTIDE SEQUENCE</scope>
</reference>
<dbReference type="SUPFAM" id="SSF47095">
    <property type="entry name" value="HMG-box"/>
    <property type="match status" value="1"/>
</dbReference>
<feature type="region of interest" description="Disordered" evidence="8">
    <location>
        <begin position="299"/>
        <end position="386"/>
    </location>
</feature>
<gene>
    <name evidence="10" type="ORF">MEDL_48049</name>
</gene>
<feature type="coiled-coil region" evidence="7">
    <location>
        <begin position="786"/>
        <end position="813"/>
    </location>
</feature>
<feature type="region of interest" description="Disordered" evidence="8">
    <location>
        <begin position="986"/>
        <end position="1028"/>
    </location>
</feature>
<dbReference type="GO" id="GO:0043596">
    <property type="term" value="C:nuclear replication fork"/>
    <property type="evidence" value="ECO:0007669"/>
    <property type="project" value="TreeGrafter"/>
</dbReference>
<dbReference type="InterPro" id="IPR057646">
    <property type="entry name" value="WD40_WDHD1_1st"/>
</dbReference>
<evidence type="ECO:0000256" key="5">
    <source>
        <dbReference type="PROSITE-ProRule" id="PRU00221"/>
    </source>
</evidence>
<keyword evidence="7" id="KW-0175">Coiled coil</keyword>
<dbReference type="Pfam" id="PF24817">
    <property type="entry name" value="WD40_WDHD1_1st"/>
    <property type="match status" value="1"/>
</dbReference>
<dbReference type="PROSITE" id="PS50294">
    <property type="entry name" value="WD_REPEATS_REGION"/>
    <property type="match status" value="2"/>
</dbReference>
<feature type="compositionally biased region" description="Low complexity" evidence="8">
    <location>
        <begin position="910"/>
        <end position="922"/>
    </location>
</feature>
<dbReference type="GO" id="GO:0006261">
    <property type="term" value="P:DNA-templated DNA replication"/>
    <property type="evidence" value="ECO:0007669"/>
    <property type="project" value="InterPro"/>
</dbReference>
<keyword evidence="4 6" id="KW-0539">Nucleus</keyword>
<evidence type="ECO:0000256" key="2">
    <source>
        <dbReference type="ARBA" id="ARBA00022574"/>
    </source>
</evidence>
<dbReference type="SUPFAM" id="SSF50978">
    <property type="entry name" value="WD40 repeat-like"/>
    <property type="match status" value="1"/>
</dbReference>
<dbReference type="Proteomes" id="UP000683360">
    <property type="component" value="Unassembled WGS sequence"/>
</dbReference>
<keyword evidence="11" id="KW-1185">Reference proteome</keyword>
<evidence type="ECO:0000259" key="9">
    <source>
        <dbReference type="PROSITE" id="PS50118"/>
    </source>
</evidence>
<dbReference type="Pfam" id="PF12341">
    <property type="entry name" value="Mcl1_mid"/>
    <property type="match status" value="1"/>
</dbReference>
<feature type="compositionally biased region" description="Basic and acidic residues" evidence="8">
    <location>
        <begin position="845"/>
        <end position="854"/>
    </location>
</feature>
<evidence type="ECO:0000256" key="1">
    <source>
        <dbReference type="ARBA" id="ARBA00004123"/>
    </source>
</evidence>
<feature type="repeat" description="WD" evidence="5">
    <location>
        <begin position="2"/>
        <end position="34"/>
    </location>
</feature>
<dbReference type="InterPro" id="IPR015943">
    <property type="entry name" value="WD40/YVTN_repeat-like_dom_sf"/>
</dbReference>